<keyword evidence="3" id="KW-1185">Reference proteome</keyword>
<gene>
    <name evidence="2" type="ORF">PV327_005423</name>
</gene>
<feature type="compositionally biased region" description="Basic and acidic residues" evidence="1">
    <location>
        <begin position="847"/>
        <end position="857"/>
    </location>
</feature>
<reference evidence="2" key="1">
    <citation type="journal article" date="2023" name="bioRxiv">
        <title>Scaffold-level genome assemblies of two parasitoid biocontrol wasps reveal the parthenogenesis mechanism and an associated novel virus.</title>
        <authorList>
            <person name="Inwood S."/>
            <person name="Skelly J."/>
            <person name="Guhlin J."/>
            <person name="Harrop T."/>
            <person name="Goldson S."/>
            <person name="Dearden P."/>
        </authorList>
    </citation>
    <scope>NUCLEOTIDE SEQUENCE</scope>
    <source>
        <strain evidence="2">Lincoln</strain>
        <tissue evidence="2">Whole body</tissue>
    </source>
</reference>
<evidence type="ECO:0000256" key="1">
    <source>
        <dbReference type="SAM" id="MobiDB-lite"/>
    </source>
</evidence>
<feature type="compositionally biased region" description="Polar residues" evidence="1">
    <location>
        <begin position="836"/>
        <end position="846"/>
    </location>
</feature>
<feature type="region of interest" description="Disordered" evidence="1">
    <location>
        <begin position="1130"/>
        <end position="1173"/>
    </location>
</feature>
<reference evidence="2" key="2">
    <citation type="submission" date="2023-03" db="EMBL/GenBank/DDBJ databases">
        <authorList>
            <person name="Inwood S.N."/>
            <person name="Skelly J.G."/>
            <person name="Guhlin J."/>
            <person name="Harrop T.W.R."/>
            <person name="Goldson S.G."/>
            <person name="Dearden P.K."/>
        </authorList>
    </citation>
    <scope>NUCLEOTIDE SEQUENCE</scope>
    <source>
        <strain evidence="2">Lincoln</strain>
        <tissue evidence="2">Whole body</tissue>
    </source>
</reference>
<feature type="region of interest" description="Disordered" evidence="1">
    <location>
        <begin position="117"/>
        <end position="143"/>
    </location>
</feature>
<evidence type="ECO:0000313" key="3">
    <source>
        <dbReference type="Proteomes" id="UP001168972"/>
    </source>
</evidence>
<comment type="caution">
    <text evidence="2">The sequence shown here is derived from an EMBL/GenBank/DDBJ whole genome shotgun (WGS) entry which is preliminary data.</text>
</comment>
<protein>
    <submittedName>
        <fullName evidence="2">Uncharacterized protein</fullName>
    </submittedName>
</protein>
<feature type="compositionally biased region" description="Polar residues" evidence="1">
    <location>
        <begin position="1391"/>
        <end position="1404"/>
    </location>
</feature>
<feature type="region of interest" description="Disordered" evidence="1">
    <location>
        <begin position="1357"/>
        <end position="1410"/>
    </location>
</feature>
<sequence>MTSKDDHFASSDSLRDDHCPMNNKIWTTVDVDLVNGSNTWLPAYGFQHHHNYFEPTHEESRINETNVIASTDFLETILEETSDDLQSDSDHSDDSTTYWLGSDSETESVIHITNNQQMAGERLSESDSKSNNSVIPKKRRRKTNDKRDCYCNYSSSTTTLSDNNRWVASSRSSSRSSTSSRSSSLVQFENLERTCATVSPSGYSYDSLEYSNNSNSCFENTSPDSLEDMENVTVNQTKSFGVNNKKTGLISKIRPYRSFESLNTCHHENKMFRELNDEDDDEDEDDDIDDEPFERNLRREIYDYENDYDENNSEGDDINNYHSVDWKNTIDLREIGLETNREAVLLDLARSQIKSSLDPLYSRLNIDTANNMAMGVASGEEQRWSNETSANFNFRFTNKSQSVPSIPSCLDALLSDCVFDSRPNNTDNYNTSRHSLNVTSSIRNFENFARVASVPGDLNYFGVISPSDEALVSRSNGINAKYHHEMADDISEMAHYPLQNEESSNNSEANETIKKSTVKTQDHGFDVMLMENNIDAVVDEAIRQFKNQVEEATNFEIDNDEFFTNEGYRVLSSAQQRPRRVKNNASYELAQQWEINEKDLGLSLPSNSCSTSGLKKRVMNNASYELAQQSDYVKALQLTSKTFQRMDACDELHEPQNEEKNIAFNQYDGKSDLSKIKYESMNDNYKNISHNDNKQKQQHDNLFDQIKKNSVPFSIYGEIGSCKNNSIGINSMTDDEIDLAYLETKYISSNKPDDNLIFNVNANASNNDDKCSNSELMCGKISTINRHNYLNKCINSDEMALVVDTSDLDADEQRLGNVAVAGNHQTVNVFADEGNETQPMTVNSSSKIEEAETDSHWHRQYTSDSVNNASPLSSRVGKVIVARVLDNKTDYRSEDDCGNEKREEEEEEKITRKKEKNKLSTEENDDKQLDVSNSEEAEKEEEVKKQKNKEDMVLMEKDEKQERIQAICENNSDNRRSLSVAPIPSPGSSRSNNDLRIKNNLMMRYPISDVPDETKKKSGLGGFFQRFSRLRFSGRSSKTPRMDAKKIRGGNIETVEAKLLGDKRNLNSQPTIESNYTIIPLHPPDGKTKREENIHQQQQQQHESLFRNCAISNVENTTTTHDQRTYVGENGRSSVYSSKPPLPPLHHHSMRACSSSSRNMSFSDGGGSVGTRRRAITDLGSPVNIEMAKARAMQHHHHDTIVQQNERPIGLLETDLDADIPNICDESGSSINDGNTTSGKKTRSLLNLNHSSHQGRENVLLRVPQSPGQILNRNTSDKTDHAVVVGPINHRPHKSMEFLLDKENLHFIKPPENELQKVMGAAPERVPSEHELRVQRSLQRLNVPDWYKNSPAARDGFRLKRHSDASQHGGWRSLGSKTTSLSSLSSSSNLRQPNSTMDYTGPLSSPTPPPVFSRWSTSLLNSAGNMPITNNTSSLFTHRQPYLGWRSQERLANPRTPAERLAQGILPQIESKKQQQQINQQLDVRNSIKEVTSAIVHYVQSGQETLVTNNSRNLPGSRANYNDNNNDNNNNNNSNMNNDNDGEDVCGIIDSARSTGPRGEAAKLCWMESSFVGSRPVDSPETPMSLATDTECCCTDCNATSTKSCTCADQSMASGLYLDLAPSDTSCCPSPSTIDSRQHYQHRHAHQQQQQQQRYYRGELMLA</sequence>
<feature type="region of interest" description="Disordered" evidence="1">
    <location>
        <begin position="1506"/>
        <end position="1544"/>
    </location>
</feature>
<feature type="compositionally biased region" description="Low complexity" evidence="1">
    <location>
        <begin position="1373"/>
        <end position="1390"/>
    </location>
</feature>
<feature type="compositionally biased region" description="Basic and acidic residues" evidence="1">
    <location>
        <begin position="917"/>
        <end position="929"/>
    </location>
</feature>
<organism evidence="2 3">
    <name type="scientific">Microctonus hyperodae</name>
    <name type="common">Parasitoid wasp</name>
    <dbReference type="NCBI Taxonomy" id="165561"/>
    <lineage>
        <taxon>Eukaryota</taxon>
        <taxon>Metazoa</taxon>
        <taxon>Ecdysozoa</taxon>
        <taxon>Arthropoda</taxon>
        <taxon>Hexapoda</taxon>
        <taxon>Insecta</taxon>
        <taxon>Pterygota</taxon>
        <taxon>Neoptera</taxon>
        <taxon>Endopterygota</taxon>
        <taxon>Hymenoptera</taxon>
        <taxon>Apocrita</taxon>
        <taxon>Ichneumonoidea</taxon>
        <taxon>Braconidae</taxon>
        <taxon>Euphorinae</taxon>
        <taxon>Microctonus</taxon>
    </lineage>
</organism>
<feature type="compositionally biased region" description="Low complexity" evidence="1">
    <location>
        <begin position="1520"/>
        <end position="1539"/>
    </location>
</feature>
<feature type="compositionally biased region" description="Polar residues" evidence="1">
    <location>
        <begin position="1152"/>
        <end position="1162"/>
    </location>
</feature>
<dbReference type="Proteomes" id="UP001168972">
    <property type="component" value="Unassembled WGS sequence"/>
</dbReference>
<proteinExistence type="predicted"/>
<dbReference type="EMBL" id="JAQQBR010000003">
    <property type="protein sequence ID" value="KAK0179693.1"/>
    <property type="molecule type" value="Genomic_DNA"/>
</dbReference>
<feature type="compositionally biased region" description="Basic and acidic residues" evidence="1">
    <location>
        <begin position="891"/>
        <end position="902"/>
    </location>
</feature>
<name>A0AA39KZI6_MICHY</name>
<feature type="region of interest" description="Disordered" evidence="1">
    <location>
        <begin position="968"/>
        <end position="994"/>
    </location>
</feature>
<evidence type="ECO:0000313" key="2">
    <source>
        <dbReference type="EMBL" id="KAK0179693.1"/>
    </source>
</evidence>
<feature type="region of interest" description="Disordered" evidence="1">
    <location>
        <begin position="833"/>
        <end position="858"/>
    </location>
</feature>
<feature type="region of interest" description="Disordered" evidence="1">
    <location>
        <begin position="891"/>
        <end position="953"/>
    </location>
</feature>
<feature type="compositionally biased region" description="Basic and acidic residues" evidence="1">
    <location>
        <begin position="941"/>
        <end position="953"/>
    </location>
</feature>
<accession>A0AA39KZI6</accession>